<proteinExistence type="predicted"/>
<feature type="compositionally biased region" description="Basic residues" evidence="1">
    <location>
        <begin position="74"/>
        <end position="86"/>
    </location>
</feature>
<reference evidence="2" key="2">
    <citation type="submission" date="2020-09" db="EMBL/GenBank/DDBJ databases">
        <authorList>
            <person name="Sun Q."/>
            <person name="Zhou Y."/>
        </authorList>
    </citation>
    <scope>NUCLEOTIDE SEQUENCE</scope>
    <source>
        <strain evidence="2">CGMCC 4.7201</strain>
    </source>
</reference>
<gene>
    <name evidence="2" type="ORF">GCM10012280_62180</name>
</gene>
<organism evidence="2 3">
    <name type="scientific">Wenjunlia tyrosinilytica</name>
    <dbReference type="NCBI Taxonomy" id="1544741"/>
    <lineage>
        <taxon>Bacteria</taxon>
        <taxon>Bacillati</taxon>
        <taxon>Actinomycetota</taxon>
        <taxon>Actinomycetes</taxon>
        <taxon>Kitasatosporales</taxon>
        <taxon>Streptomycetaceae</taxon>
        <taxon>Wenjunlia</taxon>
    </lineage>
</organism>
<evidence type="ECO:0000313" key="2">
    <source>
        <dbReference type="EMBL" id="GGO98324.1"/>
    </source>
</evidence>
<dbReference type="AlphaFoldDB" id="A0A917ZVZ0"/>
<evidence type="ECO:0000313" key="3">
    <source>
        <dbReference type="Proteomes" id="UP000641932"/>
    </source>
</evidence>
<dbReference type="RefSeq" id="WP_189135174.1">
    <property type="nucleotide sequence ID" value="NZ_BMMS01000037.1"/>
</dbReference>
<name>A0A917ZVZ0_9ACTN</name>
<sequence length="125" mass="13310">MASSHDIMQRMREVQAAREKAFEPLAEILGRRAELQRQLAELDAPYIKAFVAAEAAGWTAEELTAIGAEEPAKRPKGRPRTRRTTKREKPEASATESPTTPPVGTVPAQEGAAEAATATAGSVSG</sequence>
<feature type="compositionally biased region" description="Low complexity" evidence="1">
    <location>
        <begin position="110"/>
        <end position="125"/>
    </location>
</feature>
<comment type="caution">
    <text evidence="2">The sequence shown here is derived from an EMBL/GenBank/DDBJ whole genome shotgun (WGS) entry which is preliminary data.</text>
</comment>
<evidence type="ECO:0000256" key="1">
    <source>
        <dbReference type="SAM" id="MobiDB-lite"/>
    </source>
</evidence>
<reference evidence="2" key="1">
    <citation type="journal article" date="2014" name="Int. J. Syst. Evol. Microbiol.">
        <title>Complete genome sequence of Corynebacterium casei LMG S-19264T (=DSM 44701T), isolated from a smear-ripened cheese.</title>
        <authorList>
            <consortium name="US DOE Joint Genome Institute (JGI-PGF)"/>
            <person name="Walter F."/>
            <person name="Albersmeier A."/>
            <person name="Kalinowski J."/>
            <person name="Ruckert C."/>
        </authorList>
    </citation>
    <scope>NUCLEOTIDE SEQUENCE</scope>
    <source>
        <strain evidence="2">CGMCC 4.7201</strain>
    </source>
</reference>
<keyword evidence="3" id="KW-1185">Reference proteome</keyword>
<feature type="region of interest" description="Disordered" evidence="1">
    <location>
        <begin position="63"/>
        <end position="125"/>
    </location>
</feature>
<protein>
    <submittedName>
        <fullName evidence="2">Uncharacterized protein</fullName>
    </submittedName>
</protein>
<dbReference type="EMBL" id="BMMS01000037">
    <property type="protein sequence ID" value="GGO98324.1"/>
    <property type="molecule type" value="Genomic_DNA"/>
</dbReference>
<accession>A0A917ZVZ0</accession>
<dbReference type="Proteomes" id="UP000641932">
    <property type="component" value="Unassembled WGS sequence"/>
</dbReference>